<gene>
    <name evidence="2" type="ORF">MM415A01320_0004</name>
    <name evidence="1" type="ORF">MM415B01131_0018</name>
</gene>
<evidence type="ECO:0000313" key="1">
    <source>
        <dbReference type="EMBL" id="QJA60317.1"/>
    </source>
</evidence>
<dbReference type="EMBL" id="MT141404">
    <property type="protein sequence ID" value="QJA60317.1"/>
    <property type="molecule type" value="Genomic_DNA"/>
</dbReference>
<accession>A0A6M3ITA0</accession>
<evidence type="ECO:0000313" key="2">
    <source>
        <dbReference type="EMBL" id="QJA77356.1"/>
    </source>
</evidence>
<protein>
    <submittedName>
        <fullName evidence="1">Uncharacterized protein</fullName>
    </submittedName>
</protein>
<reference evidence="1" key="1">
    <citation type="submission" date="2020-03" db="EMBL/GenBank/DDBJ databases">
        <title>The deep terrestrial virosphere.</title>
        <authorList>
            <person name="Holmfeldt K."/>
            <person name="Nilsson E."/>
            <person name="Simone D."/>
            <person name="Lopez-Fernandez M."/>
            <person name="Wu X."/>
            <person name="de Brujin I."/>
            <person name="Lundin D."/>
            <person name="Andersson A."/>
            <person name="Bertilsson S."/>
            <person name="Dopson M."/>
        </authorList>
    </citation>
    <scope>NUCLEOTIDE SEQUENCE</scope>
    <source>
        <strain evidence="2">MM415A01320</strain>
        <strain evidence="1">MM415B01131</strain>
    </source>
</reference>
<organism evidence="1">
    <name type="scientific">viral metagenome</name>
    <dbReference type="NCBI Taxonomy" id="1070528"/>
    <lineage>
        <taxon>unclassified sequences</taxon>
        <taxon>metagenomes</taxon>
        <taxon>organismal metagenomes</taxon>
    </lineage>
</organism>
<dbReference type="EMBL" id="MT142279">
    <property type="protein sequence ID" value="QJA77356.1"/>
    <property type="molecule type" value="Genomic_DNA"/>
</dbReference>
<dbReference type="AlphaFoldDB" id="A0A6M3ITA0"/>
<name>A0A6M3ITA0_9ZZZZ</name>
<sequence length="298" mass="34944">MQADLCVFLAGHNLDTYTPLFIETLYKNCDVSNLHIHVVEKGAIVYTGPKREPHEHPWYIDLPFEYYVPGVGDNVHNYLLRKQAESKVPFTIYEEHNARKFFTQSVPGEPFWAFGDDHGNTLNWAMENCGKNKWIIFCHSDMIFRGDIITSFIDDMHDWVGMFGLYNHCYAVNREAYFKVGIKFNCITNFRAVPVKHQGFDFEIRHASDPRCPLDESKIIYGFDIGEWMEIMMIANRWYCNVINPVRREHHMMTPQEIGLMQHVDHMCSGHGYVNNATLAHQESRRQEWLKQYGVKKV</sequence>
<proteinExistence type="predicted"/>